<dbReference type="InterPro" id="IPR025638">
    <property type="entry name" value="DUF4336"/>
</dbReference>
<gene>
    <name evidence="1" type="ORF">AKJ09_03776</name>
</gene>
<dbReference type="STRING" id="1391654.AKJ09_03776"/>
<evidence type="ECO:0000313" key="2">
    <source>
        <dbReference type="Proteomes" id="UP000064967"/>
    </source>
</evidence>
<dbReference type="EMBL" id="CP012333">
    <property type="protein sequence ID" value="AKU97112.1"/>
    <property type="molecule type" value="Genomic_DNA"/>
</dbReference>
<dbReference type="PANTHER" id="PTHR33835">
    <property type="entry name" value="YALI0C07656P"/>
    <property type="match status" value="1"/>
</dbReference>
<reference evidence="1 2" key="1">
    <citation type="submission" date="2015-08" db="EMBL/GenBank/DDBJ databases">
        <authorList>
            <person name="Babu N.S."/>
            <person name="Beckwith C.J."/>
            <person name="Beseler K.G."/>
            <person name="Brison A."/>
            <person name="Carone J.V."/>
            <person name="Caskin T.P."/>
            <person name="Diamond M."/>
            <person name="Durham M.E."/>
            <person name="Foxe J.M."/>
            <person name="Go M."/>
            <person name="Henderson B.A."/>
            <person name="Jones I.B."/>
            <person name="McGettigan J.A."/>
            <person name="Micheletti S.J."/>
            <person name="Nasrallah M.E."/>
            <person name="Ortiz D."/>
            <person name="Piller C.R."/>
            <person name="Privatt S.R."/>
            <person name="Schneider S.L."/>
            <person name="Sharp S."/>
            <person name="Smith T.C."/>
            <person name="Stanton J.D."/>
            <person name="Ullery H.E."/>
            <person name="Wilson R.J."/>
            <person name="Serrano M.G."/>
            <person name="Buck G."/>
            <person name="Lee V."/>
            <person name="Wang Y."/>
            <person name="Carvalho R."/>
            <person name="Voegtly L."/>
            <person name="Shi R."/>
            <person name="Duckworth R."/>
            <person name="Johnson A."/>
            <person name="Loviza R."/>
            <person name="Walstead R."/>
            <person name="Shah Z."/>
            <person name="Kiflezghi M."/>
            <person name="Wade K."/>
            <person name="Ball S.L."/>
            <person name="Bradley K.W."/>
            <person name="Asai D.J."/>
            <person name="Bowman C.A."/>
            <person name="Russell D.A."/>
            <person name="Pope W.H."/>
            <person name="Jacobs-Sera D."/>
            <person name="Hendrix R.W."/>
            <person name="Hatfull G.F."/>
        </authorList>
    </citation>
    <scope>NUCLEOTIDE SEQUENCE [LARGE SCALE GENOMIC DNA]</scope>
    <source>
        <strain evidence="1 2">DSM 27648</strain>
    </source>
</reference>
<accession>A0A0K1PUB1</accession>
<dbReference type="SUPFAM" id="SSF56281">
    <property type="entry name" value="Metallo-hydrolase/oxidoreductase"/>
    <property type="match status" value="1"/>
</dbReference>
<dbReference type="PANTHER" id="PTHR33835:SF1">
    <property type="entry name" value="METALLO-BETA-LACTAMASE DOMAIN-CONTAINING PROTEIN"/>
    <property type="match status" value="1"/>
</dbReference>
<keyword evidence="2" id="KW-1185">Reference proteome</keyword>
<name>A0A0K1PUB1_9BACT</name>
<dbReference type="Proteomes" id="UP000064967">
    <property type="component" value="Chromosome"/>
</dbReference>
<organism evidence="1 2">
    <name type="scientific">Labilithrix luteola</name>
    <dbReference type="NCBI Taxonomy" id="1391654"/>
    <lineage>
        <taxon>Bacteria</taxon>
        <taxon>Pseudomonadati</taxon>
        <taxon>Myxococcota</taxon>
        <taxon>Polyangia</taxon>
        <taxon>Polyangiales</taxon>
        <taxon>Labilitrichaceae</taxon>
        <taxon>Labilithrix</taxon>
    </lineage>
</organism>
<dbReference type="InterPro" id="IPR036866">
    <property type="entry name" value="RibonucZ/Hydroxyglut_hydro"/>
</dbReference>
<dbReference type="Pfam" id="PF14234">
    <property type="entry name" value="DUF4336"/>
    <property type="match status" value="1"/>
</dbReference>
<evidence type="ECO:0000313" key="1">
    <source>
        <dbReference type="EMBL" id="AKU97112.1"/>
    </source>
</evidence>
<dbReference type="OrthoDB" id="450111at2"/>
<proteinExistence type="predicted"/>
<protein>
    <submittedName>
        <fullName evidence="1">Methanol oxidation protein</fullName>
    </submittedName>
</protein>
<sequence length="227" mass="25242">MTPLRAIGEGVWVFEAPLRFMGLVELGTRMTVLRIDDGVVVHSPAHMTPAVRTAVESIGPVRYVMAPNVFHHLFVREALEAWPTAKLVAPSALRKKRPDLHIDHVVDEGAPASWAGTLDMHTIHGSMLKETVLLHRPSRSVVSADLLENFATADDALTRAYLKLGGVYGKPGWHRLLRFVYRDRRAAKESIEKLLAEDFDRILIAHGDIVGARPHETVREALSFLLA</sequence>
<dbReference type="AlphaFoldDB" id="A0A0K1PUB1"/>
<dbReference type="KEGG" id="llu:AKJ09_03776"/>
<dbReference type="RefSeq" id="WP_146648309.1">
    <property type="nucleotide sequence ID" value="NZ_CP012333.1"/>
</dbReference>